<dbReference type="AlphaFoldDB" id="A0AAJ0FEQ3"/>
<evidence type="ECO:0000313" key="4">
    <source>
        <dbReference type="Proteomes" id="UP001239445"/>
    </source>
</evidence>
<keyword evidence="1" id="KW-0175">Coiled coil</keyword>
<evidence type="ECO:0000313" key="3">
    <source>
        <dbReference type="EMBL" id="KAK1760588.1"/>
    </source>
</evidence>
<protein>
    <submittedName>
        <fullName evidence="3">Uncharacterized protein</fullName>
    </submittedName>
</protein>
<name>A0AAJ0FEQ3_9PEZI</name>
<reference evidence="3" key="1">
    <citation type="submission" date="2023-06" db="EMBL/GenBank/DDBJ databases">
        <title>Genome-scale phylogeny and comparative genomics of the fungal order Sordariales.</title>
        <authorList>
            <consortium name="Lawrence Berkeley National Laboratory"/>
            <person name="Hensen N."/>
            <person name="Bonometti L."/>
            <person name="Westerberg I."/>
            <person name="Brannstrom I.O."/>
            <person name="Guillou S."/>
            <person name="Cros-Aarteil S."/>
            <person name="Calhoun S."/>
            <person name="Haridas S."/>
            <person name="Kuo A."/>
            <person name="Mondo S."/>
            <person name="Pangilinan J."/>
            <person name="Riley R."/>
            <person name="Labutti K."/>
            <person name="Andreopoulos B."/>
            <person name="Lipzen A."/>
            <person name="Chen C."/>
            <person name="Yanf M."/>
            <person name="Daum C."/>
            <person name="Ng V."/>
            <person name="Clum A."/>
            <person name="Steindorff A."/>
            <person name="Ohm R."/>
            <person name="Martin F."/>
            <person name="Silar P."/>
            <person name="Natvig D."/>
            <person name="Lalanne C."/>
            <person name="Gautier V."/>
            <person name="Ament-Velasquez S.L."/>
            <person name="Kruys A."/>
            <person name="Hutchinson M.I."/>
            <person name="Powell A.J."/>
            <person name="Barry K."/>
            <person name="Miller A.N."/>
            <person name="Grigoriev I.V."/>
            <person name="Debuchy R."/>
            <person name="Gladieux P."/>
            <person name="Thoren M.H."/>
            <person name="Johannesson H."/>
        </authorList>
    </citation>
    <scope>NUCLEOTIDE SEQUENCE</scope>
    <source>
        <strain evidence="3">PSN4</strain>
    </source>
</reference>
<organism evidence="3 4">
    <name type="scientific">Echria macrotheca</name>
    <dbReference type="NCBI Taxonomy" id="438768"/>
    <lineage>
        <taxon>Eukaryota</taxon>
        <taxon>Fungi</taxon>
        <taxon>Dikarya</taxon>
        <taxon>Ascomycota</taxon>
        <taxon>Pezizomycotina</taxon>
        <taxon>Sordariomycetes</taxon>
        <taxon>Sordariomycetidae</taxon>
        <taxon>Sordariales</taxon>
        <taxon>Schizotheciaceae</taxon>
        <taxon>Echria</taxon>
    </lineage>
</organism>
<feature type="region of interest" description="Disordered" evidence="2">
    <location>
        <begin position="1"/>
        <end position="80"/>
    </location>
</feature>
<evidence type="ECO:0000256" key="1">
    <source>
        <dbReference type="SAM" id="Coils"/>
    </source>
</evidence>
<comment type="caution">
    <text evidence="3">The sequence shown here is derived from an EMBL/GenBank/DDBJ whole genome shotgun (WGS) entry which is preliminary data.</text>
</comment>
<keyword evidence="4" id="KW-1185">Reference proteome</keyword>
<accession>A0AAJ0FEQ3</accession>
<sequence length="320" mass="35592">MDSVQTRAMRRRAEKHIAHDESNPCSSGTTFSDAGPPSPNSAAPKSKPTVSFRDRLFQATKPAPASPKNSGGGVKKSRAKVSIAEVFKPKAPARFRDVAKSMLSSHSPRQQRKEFPDADPEDLIKRLKKHYLDTATNLHERATIHLQQAQSDLTRHLNHTLPDETSFLAHIETQNKTLCAPLSEFVIRSEQRDPNDGSVRVANNTVAELDGTVRTRLQSLEMELDGLWKEWDAAEAEVQRAERAYNTSSGGEMGGSAEGGRFEEVMESYRGLIEAEIEEAEEEVDGLAEAVVGEMREIEKEFRKATLPDLHVFFQSIDEP</sequence>
<dbReference type="EMBL" id="MU839827">
    <property type="protein sequence ID" value="KAK1760588.1"/>
    <property type="molecule type" value="Genomic_DNA"/>
</dbReference>
<gene>
    <name evidence="3" type="ORF">QBC47DRAFT_408647</name>
</gene>
<dbReference type="Proteomes" id="UP001239445">
    <property type="component" value="Unassembled WGS sequence"/>
</dbReference>
<evidence type="ECO:0000256" key="2">
    <source>
        <dbReference type="SAM" id="MobiDB-lite"/>
    </source>
</evidence>
<proteinExistence type="predicted"/>
<feature type="compositionally biased region" description="Polar residues" evidence="2">
    <location>
        <begin position="23"/>
        <end position="32"/>
    </location>
</feature>
<feature type="coiled-coil region" evidence="1">
    <location>
        <begin position="270"/>
        <end position="297"/>
    </location>
</feature>